<dbReference type="Proteomes" id="UP000520814">
    <property type="component" value="Unassembled WGS sequence"/>
</dbReference>
<dbReference type="PANTHER" id="PTHR35889">
    <property type="entry name" value="CYCLOINULO-OLIGOSACCHARIDE FRUCTANOTRANSFERASE-RELATED"/>
    <property type="match status" value="1"/>
</dbReference>
<dbReference type="GO" id="GO:0020037">
    <property type="term" value="F:heme binding"/>
    <property type="evidence" value="ECO:0007669"/>
    <property type="project" value="InterPro"/>
</dbReference>
<keyword evidence="5" id="KW-1185">Reference proteome</keyword>
<reference evidence="4 5" key="1">
    <citation type="submission" date="2020-08" db="EMBL/GenBank/DDBJ databases">
        <title>Genomic Encyclopedia of Type Strains, Phase IV (KMG-IV): sequencing the most valuable type-strain genomes for metagenomic binning, comparative biology and taxonomic classification.</title>
        <authorList>
            <person name="Goeker M."/>
        </authorList>
    </citation>
    <scope>NUCLEOTIDE SEQUENCE [LARGE SCALE GENOMIC DNA]</scope>
    <source>
        <strain evidence="4 5">DSM 23562</strain>
    </source>
</reference>
<evidence type="ECO:0000259" key="1">
    <source>
        <dbReference type="Pfam" id="PF07583"/>
    </source>
</evidence>
<dbReference type="InterPro" id="IPR036909">
    <property type="entry name" value="Cyt_c-like_dom_sf"/>
</dbReference>
<proteinExistence type="predicted"/>
<dbReference type="InterPro" id="IPR011444">
    <property type="entry name" value="DUF1549"/>
</dbReference>
<feature type="domain" description="DUF1549" evidence="1">
    <location>
        <begin position="178"/>
        <end position="386"/>
    </location>
</feature>
<evidence type="ECO:0000313" key="4">
    <source>
        <dbReference type="EMBL" id="MBB6048710.1"/>
    </source>
</evidence>
<dbReference type="EMBL" id="JACHGW010000001">
    <property type="protein sequence ID" value="MBB6048710.1"/>
    <property type="molecule type" value="Genomic_DNA"/>
</dbReference>
<dbReference type="RefSeq" id="WP_184192345.1">
    <property type="nucleotide sequence ID" value="NZ_JACHGW010000001.1"/>
</dbReference>
<feature type="domain" description="DUF1553" evidence="2">
    <location>
        <begin position="708"/>
        <end position="945"/>
    </location>
</feature>
<dbReference type="PANTHER" id="PTHR35889:SF3">
    <property type="entry name" value="F-BOX DOMAIN-CONTAINING PROTEIN"/>
    <property type="match status" value="1"/>
</dbReference>
<evidence type="ECO:0000259" key="3">
    <source>
        <dbReference type="Pfam" id="PF07635"/>
    </source>
</evidence>
<gene>
    <name evidence="4" type="ORF">HNQ39_000472</name>
</gene>
<evidence type="ECO:0000259" key="2">
    <source>
        <dbReference type="Pfam" id="PF07587"/>
    </source>
</evidence>
<dbReference type="AlphaFoldDB" id="A0A7W9SLA9"/>
<dbReference type="Pfam" id="PF07635">
    <property type="entry name" value="PSCyt1"/>
    <property type="match status" value="1"/>
</dbReference>
<evidence type="ECO:0008006" key="6">
    <source>
        <dbReference type="Google" id="ProtNLM"/>
    </source>
</evidence>
<name>A0A7W9SLA9_ARMRO</name>
<dbReference type="InterPro" id="IPR011429">
    <property type="entry name" value="Cyt_c_Planctomycete-type"/>
</dbReference>
<dbReference type="Pfam" id="PF07583">
    <property type="entry name" value="PSCyt2"/>
    <property type="match status" value="1"/>
</dbReference>
<evidence type="ECO:0000313" key="5">
    <source>
        <dbReference type="Proteomes" id="UP000520814"/>
    </source>
</evidence>
<comment type="caution">
    <text evidence="4">The sequence shown here is derived from an EMBL/GenBank/DDBJ whole genome shotgun (WGS) entry which is preliminary data.</text>
</comment>
<feature type="domain" description="Cytochrome C Planctomycete-type" evidence="3">
    <location>
        <begin position="56"/>
        <end position="110"/>
    </location>
</feature>
<dbReference type="SUPFAM" id="SSF46626">
    <property type="entry name" value="Cytochrome c"/>
    <property type="match status" value="1"/>
</dbReference>
<protein>
    <recommendedName>
        <fullName evidence="6">DUF1553 domain-containing protein</fullName>
    </recommendedName>
</protein>
<dbReference type="Pfam" id="PF07587">
    <property type="entry name" value="PSD1"/>
    <property type="match status" value="1"/>
</dbReference>
<organism evidence="4 5">
    <name type="scientific">Armatimonas rosea</name>
    <dbReference type="NCBI Taxonomy" id="685828"/>
    <lineage>
        <taxon>Bacteria</taxon>
        <taxon>Bacillati</taxon>
        <taxon>Armatimonadota</taxon>
        <taxon>Armatimonadia</taxon>
        <taxon>Armatimonadales</taxon>
        <taxon>Armatimonadaceae</taxon>
        <taxon>Armatimonas</taxon>
    </lineage>
</organism>
<dbReference type="InterPro" id="IPR022655">
    <property type="entry name" value="DUF1553"/>
</dbReference>
<dbReference type="GO" id="GO:0009055">
    <property type="term" value="F:electron transfer activity"/>
    <property type="evidence" value="ECO:0007669"/>
    <property type="project" value="InterPro"/>
</dbReference>
<sequence>MKFWLKNPPRWAGVGGAVALALAAGAQKPTPKPQALTPEQTQFFEAKIRPILTGKCAPCHVDGVARGGLSLDFRESWQRGGGSGPAVVAGDPDKSLLIQRVKSTGAPMPPGGRLSASELAALEAWVKMGAPDPRSATDVKTTSKMTGITDKARRHWAFQPVERPAIPKVKNAAWVKNPIDSFVLAKLEASGMVPTAPASRAALIRRAYYDVIGMPPTVDEVRAFLADKSPTAWEKVVDTLLASPHYGERWGRHWLDTARYSDTTGATQVGQNRFSDFRYANAWTYRDWVIGALNKDMPYNEFLMAQLAADQILTTKDDPAQLAALGFLTVGKRFTDKNDLIDERIDTVTKATMGVTVACARCHDHKFDPIPTADYYSLYGIFSSIDEPEVGPEIPGSGDPDKRADYEAQEKVLLDKGRVAYYEYVGEHLEAFQKKAAGYLMLATANVRSKEGSELAEKYGINPSNIRERDMLRILQQGVRSSKDTPQILAPFNLLQRLPESSFASQYAVAIGKMLGTAPTPAAPVGRFARQRAAQAPRAGANIPVMKLNPLVAKELASLKPRSIADVAEAYGRIFAKVGEQRAAYIEARKRNQVLSVDSATAQLIEFPLGLPPASQFSSVTNLRKLAERFRADNRAAARFPFDDLNRLQLTHPGAPGHAMVVEDVEEPKDARILIRGEKQRPGDIVPRQVFALCTPGSTPQPIKAGSGRLELARAIAAPSNPLTARVLVNRVWMHHFGAAFVRTPDDLGNMSEKPSHPELLDWLATHFMETGWSLKKLHKWILLSNTYQQGTETNAAYEKKDPANRLLWRANLRRLDFESIRDTMVALTGKLDPTLGGKPVNITDEPYIYRRSVYGYIDRLFLSDLLTQFDVSDPTMANTGRISTIVPQQALFFMNSAMAVDVARQVVAREEVGKAQSDEEKIRSIYLILYQRSPKPEEIQAGLGFLSKIGATAQGPETPAATATGKGRLQRRPVVKTPAKKGMGVGKFAPIRNNTEMVERKPLDSWELYTQALLCSNEFVYVS</sequence>
<accession>A0A7W9SLA9</accession>